<sequence length="279" mass="28826">MSAARVWTIVARKEFDDALRSRLLWGIVAIIAVMTSLSAGISLLVPDVEGGAEMAIGGASQFAGLLVPIMALIAAYLAVAGERESGSLKVLLGLPPSRGEVLVGKFLGRSGVVAVGLALGFAVAGLVTLALYGELPLTAFLGTTALTVLLGIAFVGIAVGISAVTATRARAMTLAITAYLGLTLLWDLVPNAVHLLVTGEMPGQVVPAWFPLLQGLSPTGAYNALVQTLLLGAETAIEARIGGAVPWYLDPIAFLAILLAWTLLPLVVGYLSFRRADLS</sequence>
<keyword evidence="1" id="KW-1133">Transmembrane helix</keyword>
<feature type="transmembrane region" description="Helical" evidence="1">
    <location>
        <begin position="23"/>
        <end position="44"/>
    </location>
</feature>
<evidence type="ECO:0000313" key="2">
    <source>
        <dbReference type="EMBL" id="MFC7139919.1"/>
    </source>
</evidence>
<dbReference type="GeneID" id="78820189"/>
<evidence type="ECO:0000256" key="1">
    <source>
        <dbReference type="SAM" id="Phobius"/>
    </source>
</evidence>
<dbReference type="Pfam" id="PF12679">
    <property type="entry name" value="ABC2_membrane_2"/>
    <property type="match status" value="1"/>
</dbReference>
<dbReference type="GO" id="GO:0005886">
    <property type="term" value="C:plasma membrane"/>
    <property type="evidence" value="ECO:0007669"/>
    <property type="project" value="UniProtKB-SubCell"/>
</dbReference>
<dbReference type="AlphaFoldDB" id="A0ABD5XXQ8"/>
<comment type="caution">
    <text evidence="2">The sequence shown here is derived from an EMBL/GenBank/DDBJ whole genome shotgun (WGS) entry which is preliminary data.</text>
</comment>
<gene>
    <name evidence="2" type="ORF">ACFQMA_08740</name>
</gene>
<dbReference type="Proteomes" id="UP001596432">
    <property type="component" value="Unassembled WGS sequence"/>
</dbReference>
<reference evidence="2 3" key="1">
    <citation type="journal article" date="2019" name="Int. J. Syst. Evol. Microbiol.">
        <title>The Global Catalogue of Microorganisms (GCM) 10K type strain sequencing project: providing services to taxonomists for standard genome sequencing and annotation.</title>
        <authorList>
            <consortium name="The Broad Institute Genomics Platform"/>
            <consortium name="The Broad Institute Genome Sequencing Center for Infectious Disease"/>
            <person name="Wu L."/>
            <person name="Ma J."/>
        </authorList>
    </citation>
    <scope>NUCLEOTIDE SEQUENCE [LARGE SCALE GENOMIC DNA]</scope>
    <source>
        <strain evidence="2 3">XZYJT29</strain>
    </source>
</reference>
<protein>
    <submittedName>
        <fullName evidence="2">ABC transporter permease</fullName>
    </submittedName>
</protein>
<accession>A0ABD5XXQ8</accession>
<feature type="transmembrane region" description="Helical" evidence="1">
    <location>
        <begin position="112"/>
        <end position="133"/>
    </location>
</feature>
<organism evidence="2 3">
    <name type="scientific">Halosimplex aquaticum</name>
    <dbReference type="NCBI Taxonomy" id="3026162"/>
    <lineage>
        <taxon>Archaea</taxon>
        <taxon>Methanobacteriati</taxon>
        <taxon>Methanobacteriota</taxon>
        <taxon>Stenosarchaea group</taxon>
        <taxon>Halobacteria</taxon>
        <taxon>Halobacteriales</taxon>
        <taxon>Haloarculaceae</taxon>
        <taxon>Halosimplex</taxon>
    </lineage>
</organism>
<feature type="transmembrane region" description="Helical" evidence="1">
    <location>
        <begin position="171"/>
        <end position="189"/>
    </location>
</feature>
<keyword evidence="1" id="KW-0812">Transmembrane</keyword>
<proteinExistence type="predicted"/>
<dbReference type="PANTHER" id="PTHR43471">
    <property type="entry name" value="ABC TRANSPORTER PERMEASE"/>
    <property type="match status" value="1"/>
</dbReference>
<feature type="transmembrane region" description="Helical" evidence="1">
    <location>
        <begin position="252"/>
        <end position="273"/>
    </location>
</feature>
<keyword evidence="3" id="KW-1185">Reference proteome</keyword>
<dbReference type="EMBL" id="JBHTAS010000001">
    <property type="protein sequence ID" value="MFC7139919.1"/>
    <property type="molecule type" value="Genomic_DNA"/>
</dbReference>
<name>A0ABD5XXQ8_9EURY</name>
<feature type="transmembrane region" description="Helical" evidence="1">
    <location>
        <begin position="56"/>
        <end position="79"/>
    </location>
</feature>
<dbReference type="PANTHER" id="PTHR43471:SF1">
    <property type="entry name" value="ABC TRANSPORTER PERMEASE PROTEIN NOSY-RELATED"/>
    <property type="match status" value="1"/>
</dbReference>
<dbReference type="RefSeq" id="WP_274325486.1">
    <property type="nucleotide sequence ID" value="NZ_CP118158.1"/>
</dbReference>
<feature type="transmembrane region" description="Helical" evidence="1">
    <location>
        <begin position="139"/>
        <end position="164"/>
    </location>
</feature>
<evidence type="ECO:0000313" key="3">
    <source>
        <dbReference type="Proteomes" id="UP001596432"/>
    </source>
</evidence>
<keyword evidence="1" id="KW-0472">Membrane</keyword>